<proteinExistence type="predicted"/>
<protein>
    <recommendedName>
        <fullName evidence="3">F-box domain-containing protein</fullName>
    </recommendedName>
</protein>
<sequence>LHPPSLQSTTPSPSFHNREDQIEIAIAIVPPELFTDILSFLPVPSLLRSDRLQNHFVP</sequence>
<dbReference type="EMBL" id="ASHM01252236">
    <property type="protein sequence ID" value="PNX69555.1"/>
    <property type="molecule type" value="Genomic_DNA"/>
</dbReference>
<gene>
    <name evidence="1" type="ORF">L195_g064489</name>
</gene>
<organism evidence="1 2">
    <name type="scientific">Trifolium pratense</name>
    <name type="common">Red clover</name>
    <dbReference type="NCBI Taxonomy" id="57577"/>
    <lineage>
        <taxon>Eukaryota</taxon>
        <taxon>Viridiplantae</taxon>
        <taxon>Streptophyta</taxon>
        <taxon>Embryophyta</taxon>
        <taxon>Tracheophyta</taxon>
        <taxon>Spermatophyta</taxon>
        <taxon>Magnoliopsida</taxon>
        <taxon>eudicotyledons</taxon>
        <taxon>Gunneridae</taxon>
        <taxon>Pentapetalae</taxon>
        <taxon>rosids</taxon>
        <taxon>fabids</taxon>
        <taxon>Fabales</taxon>
        <taxon>Fabaceae</taxon>
        <taxon>Papilionoideae</taxon>
        <taxon>50 kb inversion clade</taxon>
        <taxon>NPAAA clade</taxon>
        <taxon>Hologalegina</taxon>
        <taxon>IRL clade</taxon>
        <taxon>Trifolieae</taxon>
        <taxon>Trifolium</taxon>
    </lineage>
</organism>
<dbReference type="Proteomes" id="UP000236291">
    <property type="component" value="Unassembled WGS sequence"/>
</dbReference>
<name>A0A2K3KTE6_TRIPR</name>
<feature type="non-terminal residue" evidence="1">
    <location>
        <position position="1"/>
    </location>
</feature>
<reference evidence="1 2" key="2">
    <citation type="journal article" date="2017" name="Front. Plant Sci.">
        <title>Gene Classification and Mining of Molecular Markers Useful in Red Clover (Trifolium pratense) Breeding.</title>
        <authorList>
            <person name="Istvanek J."/>
            <person name="Dluhosova J."/>
            <person name="Dluhos P."/>
            <person name="Patkova L."/>
            <person name="Nedelnik J."/>
            <person name="Repkova J."/>
        </authorList>
    </citation>
    <scope>NUCLEOTIDE SEQUENCE [LARGE SCALE GENOMIC DNA]</scope>
    <source>
        <strain evidence="2">cv. Tatra</strain>
        <tissue evidence="1">Young leaves</tissue>
    </source>
</reference>
<comment type="caution">
    <text evidence="1">The sequence shown here is derived from an EMBL/GenBank/DDBJ whole genome shotgun (WGS) entry which is preliminary data.</text>
</comment>
<evidence type="ECO:0008006" key="3">
    <source>
        <dbReference type="Google" id="ProtNLM"/>
    </source>
</evidence>
<reference evidence="1 2" key="1">
    <citation type="journal article" date="2014" name="Am. J. Bot.">
        <title>Genome assembly and annotation for red clover (Trifolium pratense; Fabaceae).</title>
        <authorList>
            <person name="Istvanek J."/>
            <person name="Jaros M."/>
            <person name="Krenek A."/>
            <person name="Repkova J."/>
        </authorList>
    </citation>
    <scope>NUCLEOTIDE SEQUENCE [LARGE SCALE GENOMIC DNA]</scope>
    <source>
        <strain evidence="2">cv. Tatra</strain>
        <tissue evidence="1">Young leaves</tissue>
    </source>
</reference>
<evidence type="ECO:0000313" key="2">
    <source>
        <dbReference type="Proteomes" id="UP000236291"/>
    </source>
</evidence>
<dbReference type="AlphaFoldDB" id="A0A2K3KTE6"/>
<accession>A0A2K3KTE6</accession>
<evidence type="ECO:0000313" key="1">
    <source>
        <dbReference type="EMBL" id="PNX69555.1"/>
    </source>
</evidence>